<keyword evidence="2" id="KW-0378">Hydrolase</keyword>
<dbReference type="PANTHER" id="PTHR37708:SF2">
    <property type="entry name" value="HOMEOBOX HOX-B3-LIKE PROTEIN"/>
    <property type="match status" value="1"/>
</dbReference>
<organism evidence="2 3">
    <name type="scientific">Heracleum sosnowskyi</name>
    <dbReference type="NCBI Taxonomy" id="360622"/>
    <lineage>
        <taxon>Eukaryota</taxon>
        <taxon>Viridiplantae</taxon>
        <taxon>Streptophyta</taxon>
        <taxon>Embryophyta</taxon>
        <taxon>Tracheophyta</taxon>
        <taxon>Spermatophyta</taxon>
        <taxon>Magnoliopsida</taxon>
        <taxon>eudicotyledons</taxon>
        <taxon>Gunneridae</taxon>
        <taxon>Pentapetalae</taxon>
        <taxon>asterids</taxon>
        <taxon>campanulids</taxon>
        <taxon>Apiales</taxon>
        <taxon>Apiaceae</taxon>
        <taxon>Apioideae</taxon>
        <taxon>apioid superclade</taxon>
        <taxon>Tordylieae</taxon>
        <taxon>Tordyliinae</taxon>
        <taxon>Heracleum</taxon>
    </lineage>
</organism>
<dbReference type="PANTHER" id="PTHR37708">
    <property type="entry name" value="HOMEOBOX HOX-B3-LIKE PROTEIN"/>
    <property type="match status" value="1"/>
</dbReference>
<evidence type="ECO:0000313" key="2">
    <source>
        <dbReference type="EMBL" id="KAK1363616.1"/>
    </source>
</evidence>
<dbReference type="Proteomes" id="UP001237642">
    <property type="component" value="Unassembled WGS sequence"/>
</dbReference>
<keyword evidence="2" id="KW-0540">Nuclease</keyword>
<sequence>MAALKHHHILEPQLNFIDPTSLILSQFNSDQNFLHLKTESIFLERGPNYKAYADLRESKLRSKNKSPPLDQEPTLTPPRKQVKFQGSLIPGPSRRKVSSVLAQSVPDFASVVRKENRKPMMVMTPVMEKAMTPPAGSKSGRMYGVGAKSGGSRSVNSGEKRNGGGLMGRKSYASMEELKGLSYAAANAINNGGENRGGRIGRTILGYKH</sequence>
<keyword evidence="3" id="KW-1185">Reference proteome</keyword>
<gene>
    <name evidence="2" type="ORF">POM88_039177</name>
</gene>
<keyword evidence="2" id="KW-0255">Endonuclease</keyword>
<protein>
    <submittedName>
        <fullName evidence="2">Crossover junction endonuclease</fullName>
    </submittedName>
</protein>
<comment type="caution">
    <text evidence="2">The sequence shown here is derived from an EMBL/GenBank/DDBJ whole genome shotgun (WGS) entry which is preliminary data.</text>
</comment>
<evidence type="ECO:0000256" key="1">
    <source>
        <dbReference type="SAM" id="MobiDB-lite"/>
    </source>
</evidence>
<dbReference type="AlphaFoldDB" id="A0AAD8M7K3"/>
<feature type="region of interest" description="Disordered" evidence="1">
    <location>
        <begin position="59"/>
        <end position="78"/>
    </location>
</feature>
<feature type="region of interest" description="Disordered" evidence="1">
    <location>
        <begin position="146"/>
        <end position="168"/>
    </location>
</feature>
<accession>A0AAD8M7K3</accession>
<evidence type="ECO:0000313" key="3">
    <source>
        <dbReference type="Proteomes" id="UP001237642"/>
    </source>
</evidence>
<dbReference type="GO" id="GO:0004519">
    <property type="term" value="F:endonuclease activity"/>
    <property type="evidence" value="ECO:0007669"/>
    <property type="project" value="UniProtKB-KW"/>
</dbReference>
<reference evidence="2" key="1">
    <citation type="submission" date="2023-02" db="EMBL/GenBank/DDBJ databases">
        <title>Genome of toxic invasive species Heracleum sosnowskyi carries increased number of genes despite the absence of recent whole-genome duplications.</title>
        <authorList>
            <person name="Schelkunov M."/>
            <person name="Shtratnikova V."/>
            <person name="Makarenko M."/>
            <person name="Klepikova A."/>
            <person name="Omelchenko D."/>
            <person name="Novikova G."/>
            <person name="Obukhova E."/>
            <person name="Bogdanov V."/>
            <person name="Penin A."/>
            <person name="Logacheva M."/>
        </authorList>
    </citation>
    <scope>NUCLEOTIDE SEQUENCE</scope>
    <source>
        <strain evidence="2">Hsosn_3</strain>
        <tissue evidence="2">Leaf</tissue>
    </source>
</reference>
<name>A0AAD8M7K3_9APIA</name>
<proteinExistence type="predicted"/>
<dbReference type="EMBL" id="JAUIZM010000009">
    <property type="protein sequence ID" value="KAK1363616.1"/>
    <property type="molecule type" value="Genomic_DNA"/>
</dbReference>
<reference evidence="2" key="2">
    <citation type="submission" date="2023-05" db="EMBL/GenBank/DDBJ databases">
        <authorList>
            <person name="Schelkunov M.I."/>
        </authorList>
    </citation>
    <scope>NUCLEOTIDE SEQUENCE</scope>
    <source>
        <strain evidence="2">Hsosn_3</strain>
        <tissue evidence="2">Leaf</tissue>
    </source>
</reference>